<comment type="subcellular location">
    <subcellularLocation>
        <location evidence="2">Membrane</location>
    </subcellularLocation>
</comment>
<reference evidence="13 14" key="1">
    <citation type="submission" date="2024-02" db="EMBL/GenBank/DDBJ databases">
        <title>A draft genome for the cacao thread blight pathogen Marasmius crinis-equi.</title>
        <authorList>
            <person name="Cohen S.P."/>
            <person name="Baruah I.K."/>
            <person name="Amoako-Attah I."/>
            <person name="Bukari Y."/>
            <person name="Meinhardt L.W."/>
            <person name="Bailey B.A."/>
        </authorList>
    </citation>
    <scope>NUCLEOTIDE SEQUENCE [LARGE SCALE GENOMIC DNA]</scope>
    <source>
        <strain evidence="13 14">GH-76</strain>
    </source>
</reference>
<dbReference type="SUPFAM" id="SSF48264">
    <property type="entry name" value="Cytochrome P450"/>
    <property type="match status" value="1"/>
</dbReference>
<dbReference type="PANTHER" id="PTHR24305">
    <property type="entry name" value="CYTOCHROME P450"/>
    <property type="match status" value="1"/>
</dbReference>
<keyword evidence="14" id="KW-1185">Reference proteome</keyword>
<dbReference type="PANTHER" id="PTHR24305:SF166">
    <property type="entry name" value="CYTOCHROME P450 12A4, MITOCHONDRIAL-RELATED"/>
    <property type="match status" value="1"/>
</dbReference>
<dbReference type="InterPro" id="IPR001128">
    <property type="entry name" value="Cyt_P450"/>
</dbReference>
<accession>A0ABR3FNC7</accession>
<evidence type="ECO:0000256" key="3">
    <source>
        <dbReference type="ARBA" id="ARBA00004721"/>
    </source>
</evidence>
<dbReference type="InterPro" id="IPR002401">
    <property type="entry name" value="Cyt_P450_E_grp-I"/>
</dbReference>
<keyword evidence="6" id="KW-0812">Transmembrane</keyword>
<evidence type="ECO:0000256" key="7">
    <source>
        <dbReference type="ARBA" id="ARBA00022723"/>
    </source>
</evidence>
<evidence type="ECO:0000256" key="2">
    <source>
        <dbReference type="ARBA" id="ARBA00004370"/>
    </source>
</evidence>
<name>A0ABR3FNC7_9AGAR</name>
<organism evidence="13 14">
    <name type="scientific">Marasmius crinis-equi</name>
    <dbReference type="NCBI Taxonomy" id="585013"/>
    <lineage>
        <taxon>Eukaryota</taxon>
        <taxon>Fungi</taxon>
        <taxon>Dikarya</taxon>
        <taxon>Basidiomycota</taxon>
        <taxon>Agaricomycotina</taxon>
        <taxon>Agaricomycetes</taxon>
        <taxon>Agaricomycetidae</taxon>
        <taxon>Agaricales</taxon>
        <taxon>Marasmiineae</taxon>
        <taxon>Marasmiaceae</taxon>
        <taxon>Marasmius</taxon>
    </lineage>
</organism>
<evidence type="ECO:0000256" key="4">
    <source>
        <dbReference type="ARBA" id="ARBA00010617"/>
    </source>
</evidence>
<dbReference type="PRINTS" id="PR00385">
    <property type="entry name" value="P450"/>
</dbReference>
<comment type="caution">
    <text evidence="13">The sequence shown here is derived from an EMBL/GenBank/DDBJ whole genome shotgun (WGS) entry which is preliminary data.</text>
</comment>
<evidence type="ECO:0008006" key="15">
    <source>
        <dbReference type="Google" id="ProtNLM"/>
    </source>
</evidence>
<gene>
    <name evidence="13" type="ORF">V5O48_005085</name>
</gene>
<dbReference type="InterPro" id="IPR036396">
    <property type="entry name" value="Cyt_P450_sf"/>
</dbReference>
<comment type="pathway">
    <text evidence="3">Secondary metabolite biosynthesis; terpenoid biosynthesis.</text>
</comment>
<proteinExistence type="inferred from homology"/>
<evidence type="ECO:0000256" key="6">
    <source>
        <dbReference type="ARBA" id="ARBA00022692"/>
    </source>
</evidence>
<dbReference type="PRINTS" id="PR00463">
    <property type="entry name" value="EP450I"/>
</dbReference>
<evidence type="ECO:0000256" key="5">
    <source>
        <dbReference type="ARBA" id="ARBA00022617"/>
    </source>
</evidence>
<dbReference type="Proteomes" id="UP001465976">
    <property type="component" value="Unassembled WGS sequence"/>
</dbReference>
<evidence type="ECO:0000256" key="1">
    <source>
        <dbReference type="ARBA" id="ARBA00001971"/>
    </source>
</evidence>
<dbReference type="InterPro" id="IPR050121">
    <property type="entry name" value="Cytochrome_P450_monoxygenase"/>
</dbReference>
<evidence type="ECO:0000256" key="10">
    <source>
        <dbReference type="ARBA" id="ARBA00023004"/>
    </source>
</evidence>
<evidence type="ECO:0000313" key="14">
    <source>
        <dbReference type="Proteomes" id="UP001465976"/>
    </source>
</evidence>
<evidence type="ECO:0000256" key="11">
    <source>
        <dbReference type="ARBA" id="ARBA00023033"/>
    </source>
</evidence>
<keyword evidence="11" id="KW-0503">Monooxygenase</keyword>
<dbReference type="EMBL" id="JBAHYK010000190">
    <property type="protein sequence ID" value="KAL0576904.1"/>
    <property type="molecule type" value="Genomic_DNA"/>
</dbReference>
<keyword evidence="10" id="KW-0408">Iron</keyword>
<keyword evidence="9" id="KW-0560">Oxidoreductase</keyword>
<evidence type="ECO:0000313" key="13">
    <source>
        <dbReference type="EMBL" id="KAL0576904.1"/>
    </source>
</evidence>
<comment type="similarity">
    <text evidence="4">Belongs to the cytochrome P450 family.</text>
</comment>
<keyword evidence="12" id="KW-0472">Membrane</keyword>
<keyword evidence="5" id="KW-0349">Heme</keyword>
<dbReference type="Pfam" id="PF00067">
    <property type="entry name" value="p450"/>
    <property type="match status" value="2"/>
</dbReference>
<keyword evidence="8" id="KW-1133">Transmembrane helix</keyword>
<evidence type="ECO:0000256" key="12">
    <source>
        <dbReference type="ARBA" id="ARBA00023136"/>
    </source>
</evidence>
<evidence type="ECO:0000256" key="8">
    <source>
        <dbReference type="ARBA" id="ARBA00022989"/>
    </source>
</evidence>
<keyword evidence="7" id="KW-0479">Metal-binding</keyword>
<comment type="cofactor">
    <cofactor evidence="1">
        <name>heme</name>
        <dbReference type="ChEBI" id="CHEBI:30413"/>
    </cofactor>
</comment>
<dbReference type="Gene3D" id="1.10.630.10">
    <property type="entry name" value="Cytochrome P450"/>
    <property type="match status" value="1"/>
</dbReference>
<protein>
    <recommendedName>
        <fullName evidence="15">Cytochrome P450</fullName>
    </recommendedName>
</protein>
<sequence>MRLGRSNLDWMKEYGTAYKLRGCFGTTSLVITDPRAIHRILHESLQDYPEAGDVKRFFEMMFGRGVIWAHGEDHKRHRRVLSPAFSIAHMRKFVPLFQEYVAQLAEKWNDELRGSSHTIDVIPWLHKITLGIIGESRQIPTFISSLKAKYLPSAIEKITKRYLELSNATAKEVMREAELTEGRDVLSVLVRANSAEDPRKRLTEAEILAQMSTLIQAGHHTTGYTLSWILYELAAHPDDQVKVYEEISRVRKGRGELELTSEDYDSLNHLTLALKETLRLHPVFPNLLREASKNDVLPLDFPIVSEDGKTLKEIPITKGQRIWVDVPSYNRLESVWGPNPDEWNPGRHERLDFEEKKQAQVGLFANVLTFSGGPKGCIG</sequence>
<evidence type="ECO:0000256" key="9">
    <source>
        <dbReference type="ARBA" id="ARBA00023002"/>
    </source>
</evidence>